<protein>
    <recommendedName>
        <fullName evidence="6">Lipopolysaccharide assembly protein A domain-containing protein</fullName>
    </recommendedName>
</protein>
<organism evidence="7 8">
    <name type="scientific">Mariprofundus ferrinatatus</name>
    <dbReference type="NCBI Taxonomy" id="1921087"/>
    <lineage>
        <taxon>Bacteria</taxon>
        <taxon>Pseudomonadati</taxon>
        <taxon>Pseudomonadota</taxon>
        <taxon>Candidatius Mariprofundia</taxon>
        <taxon>Mariprofundales</taxon>
        <taxon>Mariprofundaceae</taxon>
        <taxon>Mariprofundus</taxon>
    </lineage>
</organism>
<keyword evidence="3 5" id="KW-1133">Transmembrane helix</keyword>
<reference evidence="7 8" key="1">
    <citation type="submission" date="2016-12" db="EMBL/GenBank/DDBJ databases">
        <title>Isolation and genomic insights into novel planktonic Zetaproteobacteria from stratified waters of the Chesapeake Bay.</title>
        <authorList>
            <person name="McAllister S.M."/>
            <person name="Kato S."/>
            <person name="Chan C.S."/>
            <person name="Chiu B.K."/>
            <person name="Field E.K."/>
        </authorList>
    </citation>
    <scope>NUCLEOTIDE SEQUENCE [LARGE SCALE GENOMIC DNA]</scope>
    <source>
        <strain evidence="7 8">CP-8</strain>
    </source>
</reference>
<evidence type="ECO:0000256" key="4">
    <source>
        <dbReference type="ARBA" id="ARBA00023136"/>
    </source>
</evidence>
<evidence type="ECO:0000313" key="8">
    <source>
        <dbReference type="Proteomes" id="UP000231637"/>
    </source>
</evidence>
<keyword evidence="1" id="KW-1003">Cell membrane</keyword>
<dbReference type="RefSeq" id="WP_100264990.1">
    <property type="nucleotide sequence ID" value="NZ_CP018800.1"/>
</dbReference>
<keyword evidence="4 5" id="KW-0472">Membrane</keyword>
<dbReference type="AlphaFoldDB" id="A0A2K8L368"/>
<evidence type="ECO:0000256" key="2">
    <source>
        <dbReference type="ARBA" id="ARBA00022692"/>
    </source>
</evidence>
<accession>A0A2K8L368</accession>
<evidence type="ECO:0000256" key="5">
    <source>
        <dbReference type="SAM" id="Phobius"/>
    </source>
</evidence>
<dbReference type="Pfam" id="PF06305">
    <property type="entry name" value="LapA_dom"/>
    <property type="match status" value="1"/>
</dbReference>
<proteinExistence type="predicted"/>
<evidence type="ECO:0000256" key="3">
    <source>
        <dbReference type="ARBA" id="ARBA00022989"/>
    </source>
</evidence>
<evidence type="ECO:0000256" key="1">
    <source>
        <dbReference type="ARBA" id="ARBA00022475"/>
    </source>
</evidence>
<dbReference type="GO" id="GO:0005886">
    <property type="term" value="C:plasma membrane"/>
    <property type="evidence" value="ECO:0007669"/>
    <property type="project" value="InterPro"/>
</dbReference>
<gene>
    <name evidence="7" type="ORF">Ga0123462_0672</name>
</gene>
<keyword evidence="8" id="KW-1185">Reference proteome</keyword>
<evidence type="ECO:0000259" key="6">
    <source>
        <dbReference type="Pfam" id="PF06305"/>
    </source>
</evidence>
<dbReference type="EMBL" id="CP018800">
    <property type="protein sequence ID" value="ATX81542.1"/>
    <property type="molecule type" value="Genomic_DNA"/>
</dbReference>
<feature type="transmembrane region" description="Helical" evidence="5">
    <location>
        <begin position="41"/>
        <end position="61"/>
    </location>
</feature>
<feature type="domain" description="Lipopolysaccharide assembly protein A" evidence="6">
    <location>
        <begin position="21"/>
        <end position="67"/>
    </location>
</feature>
<dbReference type="InterPro" id="IPR010445">
    <property type="entry name" value="LapA_dom"/>
</dbReference>
<keyword evidence="2 5" id="KW-0812">Transmembrane</keyword>
<dbReference type="Proteomes" id="UP000231637">
    <property type="component" value="Chromosome"/>
</dbReference>
<dbReference type="OrthoDB" id="6174615at2"/>
<evidence type="ECO:0000313" key="7">
    <source>
        <dbReference type="EMBL" id="ATX81542.1"/>
    </source>
</evidence>
<sequence>MNNKLVLPLTLAALAVLFIIQNVTVVEIKFLFWSLQMSRSLFMILLLAIGMAIGWFLHAHFQHKKENG</sequence>
<name>A0A2K8L368_9PROT</name>
<dbReference type="KEGG" id="mfn:Ga0123462_0672"/>